<dbReference type="AlphaFoldDB" id="A0A9F7QPY3"/>
<reference evidence="8" key="2">
    <citation type="submission" date="2025-08" db="UniProtKB">
        <authorList>
            <consortium name="RefSeq"/>
        </authorList>
    </citation>
    <scope>IDENTIFICATION</scope>
    <source>
        <tissue evidence="8">Blood</tissue>
    </source>
</reference>
<dbReference type="Gene3D" id="1.20.1070.10">
    <property type="entry name" value="Rhodopsin 7-helix transmembrane proteins"/>
    <property type="match status" value="1"/>
</dbReference>
<evidence type="ECO:0000259" key="6">
    <source>
        <dbReference type="PROSITE" id="PS50262"/>
    </source>
</evidence>
<proteinExistence type="predicted"/>
<feature type="transmembrane region" description="Helical" evidence="5">
    <location>
        <begin position="6"/>
        <end position="24"/>
    </location>
</feature>
<organism evidence="7 8">
    <name type="scientific">Ictalurus punctatus</name>
    <name type="common">Channel catfish</name>
    <name type="synonym">Silurus punctatus</name>
    <dbReference type="NCBI Taxonomy" id="7998"/>
    <lineage>
        <taxon>Eukaryota</taxon>
        <taxon>Metazoa</taxon>
        <taxon>Chordata</taxon>
        <taxon>Craniata</taxon>
        <taxon>Vertebrata</taxon>
        <taxon>Euteleostomi</taxon>
        <taxon>Actinopterygii</taxon>
        <taxon>Neopterygii</taxon>
        <taxon>Teleostei</taxon>
        <taxon>Ostariophysi</taxon>
        <taxon>Siluriformes</taxon>
        <taxon>Ictaluridae</taxon>
        <taxon>Ictalurus</taxon>
    </lineage>
</organism>
<protein>
    <submittedName>
        <fullName evidence="8">Transmembrane protein 116 isoform X2</fullName>
    </submittedName>
</protein>
<feature type="transmembrane region" description="Helical" evidence="5">
    <location>
        <begin position="262"/>
        <end position="284"/>
    </location>
</feature>
<keyword evidence="2 5" id="KW-0812">Transmembrane</keyword>
<evidence type="ECO:0000313" key="7">
    <source>
        <dbReference type="Proteomes" id="UP000221080"/>
    </source>
</evidence>
<dbReference type="PANTHER" id="PTHR23112">
    <property type="entry name" value="G PROTEIN-COUPLED RECEPTOR 157-RELATED"/>
    <property type="match status" value="1"/>
</dbReference>
<feature type="domain" description="G-protein coupled receptors family 1 profile" evidence="6">
    <location>
        <begin position="10"/>
        <end position="282"/>
    </location>
</feature>
<reference evidence="7" key="1">
    <citation type="journal article" date="2016" name="Nat. Commun.">
        <title>The channel catfish genome sequence provides insights into the evolution of scale formation in teleosts.</title>
        <authorList>
            <person name="Liu Z."/>
            <person name="Liu S."/>
            <person name="Yao J."/>
            <person name="Bao L."/>
            <person name="Zhang J."/>
            <person name="Li Y."/>
            <person name="Jiang C."/>
            <person name="Sun L."/>
            <person name="Wang R."/>
            <person name="Zhang Y."/>
            <person name="Zhou T."/>
            <person name="Zeng Q."/>
            <person name="Fu Q."/>
            <person name="Gao S."/>
            <person name="Li N."/>
            <person name="Koren S."/>
            <person name="Jiang Y."/>
            <person name="Zimin A."/>
            <person name="Xu P."/>
            <person name="Phillippy A.M."/>
            <person name="Geng X."/>
            <person name="Song L."/>
            <person name="Sun F."/>
            <person name="Li C."/>
            <person name="Wang X."/>
            <person name="Chen A."/>
            <person name="Jin Y."/>
            <person name="Yuan Z."/>
            <person name="Yang Y."/>
            <person name="Tan S."/>
            <person name="Peatman E."/>
            <person name="Lu J."/>
            <person name="Qin Z."/>
            <person name="Dunham R."/>
            <person name="Li Z."/>
            <person name="Sonstegard T."/>
            <person name="Feng J."/>
            <person name="Danzmann R.G."/>
            <person name="Schroeder S."/>
            <person name="Scheffler B."/>
            <person name="Duke M.V."/>
            <person name="Ballard L."/>
            <person name="Kucuktas H."/>
            <person name="Kaltenboeck L."/>
            <person name="Liu H."/>
            <person name="Armbruster J."/>
            <person name="Xie Y."/>
            <person name="Kirby M.L."/>
            <person name="Tian Y."/>
            <person name="Flanagan M.E."/>
            <person name="Mu W."/>
            <person name="Waldbieser G.C."/>
        </authorList>
    </citation>
    <scope>NUCLEOTIDE SEQUENCE [LARGE SCALE GENOMIC DNA]</scope>
    <source>
        <strain evidence="7">SDA103</strain>
    </source>
</reference>
<dbReference type="GO" id="GO:0005886">
    <property type="term" value="C:plasma membrane"/>
    <property type="evidence" value="ECO:0007669"/>
    <property type="project" value="TreeGrafter"/>
</dbReference>
<name>A0A9F7QPY3_ICTPU</name>
<dbReference type="GO" id="GO:0007189">
    <property type="term" value="P:adenylate cyclase-activating G protein-coupled receptor signaling pathway"/>
    <property type="evidence" value="ECO:0007669"/>
    <property type="project" value="TreeGrafter"/>
</dbReference>
<dbReference type="InterPro" id="IPR022343">
    <property type="entry name" value="GCR1-cAMP_receptor"/>
</dbReference>
<dbReference type="CTD" id="89894"/>
<evidence type="ECO:0000256" key="3">
    <source>
        <dbReference type="ARBA" id="ARBA00022989"/>
    </source>
</evidence>
<feature type="transmembrane region" description="Helical" evidence="5">
    <location>
        <begin position="73"/>
        <end position="92"/>
    </location>
</feature>
<keyword evidence="7" id="KW-1185">Reference proteome</keyword>
<keyword evidence="3 5" id="KW-1133">Transmembrane helix</keyword>
<dbReference type="Proteomes" id="UP000221080">
    <property type="component" value="Chromosome 22"/>
</dbReference>
<evidence type="ECO:0000256" key="4">
    <source>
        <dbReference type="ARBA" id="ARBA00023136"/>
    </source>
</evidence>
<dbReference type="PROSITE" id="PS50262">
    <property type="entry name" value="G_PROTEIN_RECEP_F1_2"/>
    <property type="match status" value="1"/>
</dbReference>
<dbReference type="InterPro" id="IPR017452">
    <property type="entry name" value="GPCR_Rhodpsn_7TM"/>
</dbReference>
<evidence type="ECO:0000256" key="1">
    <source>
        <dbReference type="ARBA" id="ARBA00004141"/>
    </source>
</evidence>
<feature type="transmembrane region" description="Helical" evidence="5">
    <location>
        <begin position="113"/>
        <end position="131"/>
    </location>
</feature>
<accession>A0A9F7QPY3</accession>
<evidence type="ECO:0000313" key="8">
    <source>
        <dbReference type="RefSeq" id="XP_053530510.1"/>
    </source>
</evidence>
<feature type="transmembrane region" description="Helical" evidence="5">
    <location>
        <begin position="228"/>
        <end position="250"/>
    </location>
</feature>
<feature type="transmembrane region" description="Helical" evidence="5">
    <location>
        <begin position="31"/>
        <end position="53"/>
    </location>
</feature>
<feature type="transmembrane region" description="Helical" evidence="5">
    <location>
        <begin position="175"/>
        <end position="196"/>
    </location>
</feature>
<sequence length="327" mass="36988">MSMALLSILGSGSIIFYTVLQRHVRTSEVQPLFLLCLTDLLLAVSWLSGALLFSSSCDSHATCYNLHTVEQTLFMASFFYTLHYVWVLYTGLKEKYYCRQNGFPAQANPCSQLAAVMSCVLPLVLTVPVFITGNASHCYVNFTQPYRCLLLHTGALYLTSQESEILMACKIISDYTITTFLITFFFTLTGIVVLMVKARSLYKRCVTSHGFFADRQWATLRVLEQRMILYPSAFFFCWGPAIFLATMMLIKPEEVEGRVGVILYILQAFTSGSQGLLNCLVYGWTQQNFRTLSSSTVRDADTQTPLLRSQKQTYNTLWSSSTDMQHV</sequence>
<dbReference type="RefSeq" id="XP_053530510.1">
    <property type="nucleotide sequence ID" value="XM_053674535.1"/>
</dbReference>
<evidence type="ECO:0000256" key="2">
    <source>
        <dbReference type="ARBA" id="ARBA00022692"/>
    </source>
</evidence>
<dbReference type="PANTHER" id="PTHR23112:SF0">
    <property type="entry name" value="TRANSMEMBRANE PROTEIN 116"/>
    <property type="match status" value="1"/>
</dbReference>
<gene>
    <name evidence="8" type="primary">tmem116</name>
</gene>
<dbReference type="GO" id="GO:0004930">
    <property type="term" value="F:G protein-coupled receptor activity"/>
    <property type="evidence" value="ECO:0007669"/>
    <property type="project" value="TreeGrafter"/>
</dbReference>
<keyword evidence="4 5" id="KW-0472">Membrane</keyword>
<dbReference type="PRINTS" id="PR02001">
    <property type="entry name" value="GCR1CAMPR"/>
</dbReference>
<comment type="subcellular location">
    <subcellularLocation>
        <location evidence="1">Membrane</location>
        <topology evidence="1">Multi-pass membrane protein</topology>
    </subcellularLocation>
</comment>
<dbReference type="GeneID" id="108256047"/>
<evidence type="ECO:0000256" key="5">
    <source>
        <dbReference type="SAM" id="Phobius"/>
    </source>
</evidence>
<dbReference type="SUPFAM" id="SSF81321">
    <property type="entry name" value="Family A G protein-coupled receptor-like"/>
    <property type="match status" value="1"/>
</dbReference>